<dbReference type="SUPFAM" id="SSF161098">
    <property type="entry name" value="MetI-like"/>
    <property type="match status" value="1"/>
</dbReference>
<keyword evidence="10" id="KW-1185">Reference proteome</keyword>
<comment type="subcellular location">
    <subcellularLocation>
        <location evidence="1 7">Cell membrane</location>
        <topology evidence="1 7">Multi-pass membrane protein</topology>
    </subcellularLocation>
</comment>
<evidence type="ECO:0000256" key="3">
    <source>
        <dbReference type="ARBA" id="ARBA00022475"/>
    </source>
</evidence>
<dbReference type="PANTHER" id="PTHR32243:SF18">
    <property type="entry name" value="INNER MEMBRANE ABC TRANSPORTER PERMEASE PROTEIN YCJP"/>
    <property type="match status" value="1"/>
</dbReference>
<keyword evidence="2 7" id="KW-0813">Transport</keyword>
<accession>A0ABT4QJS6</accession>
<dbReference type="EMBL" id="JAQAGZ010000031">
    <property type="protein sequence ID" value="MCZ8517085.1"/>
    <property type="molecule type" value="Genomic_DNA"/>
</dbReference>
<feature type="domain" description="ABC transmembrane type-1" evidence="8">
    <location>
        <begin position="68"/>
        <end position="259"/>
    </location>
</feature>
<evidence type="ECO:0000256" key="1">
    <source>
        <dbReference type="ARBA" id="ARBA00004651"/>
    </source>
</evidence>
<dbReference type="PROSITE" id="PS50928">
    <property type="entry name" value="ABC_TM1"/>
    <property type="match status" value="1"/>
</dbReference>
<evidence type="ECO:0000256" key="4">
    <source>
        <dbReference type="ARBA" id="ARBA00022692"/>
    </source>
</evidence>
<keyword evidence="4 7" id="KW-0812">Transmembrane</keyword>
<gene>
    <name evidence="9" type="ORF">O9H85_32995</name>
</gene>
<feature type="transmembrane region" description="Helical" evidence="7">
    <location>
        <begin position="103"/>
        <end position="127"/>
    </location>
</feature>
<keyword evidence="6 7" id="KW-0472">Membrane</keyword>
<dbReference type="Pfam" id="PF00528">
    <property type="entry name" value="BPD_transp_1"/>
    <property type="match status" value="1"/>
</dbReference>
<evidence type="ECO:0000259" key="8">
    <source>
        <dbReference type="PROSITE" id="PS50928"/>
    </source>
</evidence>
<proteinExistence type="inferred from homology"/>
<dbReference type="Gene3D" id="1.10.3720.10">
    <property type="entry name" value="MetI-like"/>
    <property type="match status" value="1"/>
</dbReference>
<evidence type="ECO:0000256" key="6">
    <source>
        <dbReference type="ARBA" id="ARBA00023136"/>
    </source>
</evidence>
<feature type="transmembrane region" description="Helical" evidence="7">
    <location>
        <begin position="139"/>
        <end position="159"/>
    </location>
</feature>
<feature type="transmembrane region" description="Helical" evidence="7">
    <location>
        <begin position="241"/>
        <end position="259"/>
    </location>
</feature>
<dbReference type="Proteomes" id="UP001527882">
    <property type="component" value="Unassembled WGS sequence"/>
</dbReference>
<name>A0ABT4QJS6_9BACL</name>
<dbReference type="InterPro" id="IPR000515">
    <property type="entry name" value="MetI-like"/>
</dbReference>
<keyword evidence="5 7" id="KW-1133">Transmembrane helix</keyword>
<evidence type="ECO:0000256" key="5">
    <source>
        <dbReference type="ARBA" id="ARBA00022989"/>
    </source>
</evidence>
<sequence length="274" mass="30520">MERVKQVLFYFSMLLFVLGILFPFIWQIITSFKSPDQLYSIPPAWWPNQFYLGNYVNVFTGRPFLTYLKNSLIVSSATTLFCIVIGSFCAYAIAKLDFKGKTLLLGLVLTVSMFPSIAILSPLFIILKKLSLLNTYSGLILPYTTFGLPMAIWILTSFFRDIPGELEESAYIDGCNRIQSFVKVIVPLAAPGVFTTAILIFIHAWNEFLFALSFMSKDTMRTVPVAIAMFPGEHDLPWGDIAAASVVVTVPLIIMVLVFQRRIIAGLTAGGVKG</sequence>
<dbReference type="InterPro" id="IPR035906">
    <property type="entry name" value="MetI-like_sf"/>
</dbReference>
<dbReference type="CDD" id="cd06261">
    <property type="entry name" value="TM_PBP2"/>
    <property type="match status" value="1"/>
</dbReference>
<evidence type="ECO:0000313" key="10">
    <source>
        <dbReference type="Proteomes" id="UP001527882"/>
    </source>
</evidence>
<comment type="caution">
    <text evidence="9">The sequence shown here is derived from an EMBL/GenBank/DDBJ whole genome shotgun (WGS) entry which is preliminary data.</text>
</comment>
<evidence type="ECO:0000256" key="7">
    <source>
        <dbReference type="RuleBase" id="RU363032"/>
    </source>
</evidence>
<feature type="transmembrane region" description="Helical" evidence="7">
    <location>
        <begin position="7"/>
        <end position="29"/>
    </location>
</feature>
<protein>
    <submittedName>
        <fullName evidence="9">Carbohydrate ABC transporter permease</fullName>
    </submittedName>
</protein>
<feature type="transmembrane region" description="Helical" evidence="7">
    <location>
        <begin position="180"/>
        <end position="205"/>
    </location>
</feature>
<evidence type="ECO:0000256" key="2">
    <source>
        <dbReference type="ARBA" id="ARBA00022448"/>
    </source>
</evidence>
<comment type="similarity">
    <text evidence="7">Belongs to the binding-protein-dependent transport system permease family.</text>
</comment>
<dbReference type="PANTHER" id="PTHR32243">
    <property type="entry name" value="MALTOSE TRANSPORT SYSTEM PERMEASE-RELATED"/>
    <property type="match status" value="1"/>
</dbReference>
<keyword evidence="3" id="KW-1003">Cell membrane</keyword>
<dbReference type="InterPro" id="IPR050901">
    <property type="entry name" value="BP-dep_ABC_trans_perm"/>
</dbReference>
<organism evidence="9 10">
    <name type="scientific">Paenibacillus gyeongsangnamensis</name>
    <dbReference type="NCBI Taxonomy" id="3388067"/>
    <lineage>
        <taxon>Bacteria</taxon>
        <taxon>Bacillati</taxon>
        <taxon>Bacillota</taxon>
        <taxon>Bacilli</taxon>
        <taxon>Bacillales</taxon>
        <taxon>Paenibacillaceae</taxon>
        <taxon>Paenibacillus</taxon>
    </lineage>
</organism>
<reference evidence="9 10" key="1">
    <citation type="submission" date="2022-12" db="EMBL/GenBank/DDBJ databases">
        <title>Draft genome sequence of Paenibacillus sp. dW9.</title>
        <authorList>
            <person name="Choi E.-W."/>
            <person name="Kim D.-U."/>
        </authorList>
    </citation>
    <scope>NUCLEOTIDE SEQUENCE [LARGE SCALE GENOMIC DNA]</scope>
    <source>
        <strain evidence="10">dW9</strain>
    </source>
</reference>
<feature type="transmembrane region" description="Helical" evidence="7">
    <location>
        <begin position="72"/>
        <end position="94"/>
    </location>
</feature>
<dbReference type="RefSeq" id="WP_269885618.1">
    <property type="nucleotide sequence ID" value="NZ_JAQAGZ010000031.1"/>
</dbReference>
<evidence type="ECO:0000313" key="9">
    <source>
        <dbReference type="EMBL" id="MCZ8517085.1"/>
    </source>
</evidence>